<comment type="caution">
    <text evidence="4">The sequence shown here is derived from an EMBL/GenBank/DDBJ whole genome shotgun (WGS) entry which is preliminary data.</text>
</comment>
<evidence type="ECO:0000256" key="1">
    <source>
        <dbReference type="SAM" id="MobiDB-lite"/>
    </source>
</evidence>
<keyword evidence="2" id="KW-0812">Transmembrane</keyword>
<evidence type="ECO:0000259" key="3">
    <source>
        <dbReference type="Pfam" id="PF04865"/>
    </source>
</evidence>
<feature type="transmembrane region" description="Helical" evidence="2">
    <location>
        <begin position="31"/>
        <end position="53"/>
    </location>
</feature>
<protein>
    <recommendedName>
        <fullName evidence="3">Baseplate protein J-like barrel domain-containing protein</fullName>
    </recommendedName>
</protein>
<feature type="domain" description="Baseplate protein J-like barrel" evidence="3">
    <location>
        <begin position="129"/>
        <end position="182"/>
    </location>
</feature>
<reference evidence="4 5" key="1">
    <citation type="journal article" date="2016" name="Nat. Commun.">
        <title>Thousands of microbial genomes shed light on interconnected biogeochemical processes in an aquifer system.</title>
        <authorList>
            <person name="Anantharaman K."/>
            <person name="Brown C.T."/>
            <person name="Hug L.A."/>
            <person name="Sharon I."/>
            <person name="Castelle C.J."/>
            <person name="Probst A.J."/>
            <person name="Thomas B.C."/>
            <person name="Singh A."/>
            <person name="Wilkins M.J."/>
            <person name="Karaoz U."/>
            <person name="Brodie E.L."/>
            <person name="Williams K.H."/>
            <person name="Hubbard S.S."/>
            <person name="Banfield J.F."/>
        </authorList>
    </citation>
    <scope>NUCLEOTIDE SEQUENCE [LARGE SCALE GENOMIC DNA]</scope>
</reference>
<feature type="compositionally biased region" description="Basic residues" evidence="1">
    <location>
        <begin position="1"/>
        <end position="10"/>
    </location>
</feature>
<dbReference type="EMBL" id="MGFE01000012">
    <property type="protein sequence ID" value="OGL98865.1"/>
    <property type="molecule type" value="Genomic_DNA"/>
</dbReference>
<organism evidence="4 5">
    <name type="scientific">Candidatus Uhrbacteria bacterium RIFOXYB2_FULL_57_15</name>
    <dbReference type="NCBI Taxonomy" id="1802422"/>
    <lineage>
        <taxon>Bacteria</taxon>
        <taxon>Candidatus Uhriibacteriota</taxon>
    </lineage>
</organism>
<sequence>MSSIAKKTKLGRPGGGKAVRREVQPSPSLNLYRRIAVGFVVAVALMLGAVVYISTVSATIHVTPVTETIKTEFLVDVAKTPTKDTEVQGLVVTATVGKSQSFSPSGDGMKEVEEKASGVVIIHNTSSRNQPLVATTRLLTPDGVLFRIDDTVTVPAGATVTTTAHADVAGAIGNVAPTRFTIPGLSESLQAQIYAESAEAFTGGLRQVAVINQQDIDRSSLELRGMLEEDAKAALRAQAGETSYAGETFSFEILEQSSDIPSGTEASSFVLTMSVRSSGVFYDRSALQSIAVRKLYEQLDAGIDFASLDGSATQVTVDKADASLGTANLRVYLDGLAVPSVTSEYFDSGRFVGMNAFEIRKLLVGEGVATDVSVEFTPFWMDRVPRLKDHIDVEIE</sequence>
<proteinExistence type="predicted"/>
<evidence type="ECO:0000313" key="5">
    <source>
        <dbReference type="Proteomes" id="UP000176501"/>
    </source>
</evidence>
<feature type="region of interest" description="Disordered" evidence="1">
    <location>
        <begin position="1"/>
        <end position="23"/>
    </location>
</feature>
<evidence type="ECO:0000256" key="2">
    <source>
        <dbReference type="SAM" id="Phobius"/>
    </source>
</evidence>
<dbReference type="InterPro" id="IPR006949">
    <property type="entry name" value="Barrel_Baseplate_J-like"/>
</dbReference>
<keyword evidence="2" id="KW-1133">Transmembrane helix</keyword>
<name>A0A1F7W7S6_9BACT</name>
<evidence type="ECO:0000313" key="4">
    <source>
        <dbReference type="EMBL" id="OGL98865.1"/>
    </source>
</evidence>
<gene>
    <name evidence="4" type="ORF">A2304_03895</name>
</gene>
<accession>A0A1F7W7S6</accession>
<keyword evidence="2" id="KW-0472">Membrane</keyword>
<dbReference type="Proteomes" id="UP000176501">
    <property type="component" value="Unassembled WGS sequence"/>
</dbReference>
<dbReference type="AlphaFoldDB" id="A0A1F7W7S6"/>
<dbReference type="Pfam" id="PF04865">
    <property type="entry name" value="Baseplate_J"/>
    <property type="match status" value="1"/>
</dbReference>